<evidence type="ECO:0000313" key="3">
    <source>
        <dbReference type="Proteomes" id="UP000271098"/>
    </source>
</evidence>
<protein>
    <submittedName>
        <fullName evidence="4">FERM domain-containing protein</fullName>
    </submittedName>
</protein>
<evidence type="ECO:0000313" key="4">
    <source>
        <dbReference type="WBParaSite" id="GPUH_0002329501-mRNA-1"/>
    </source>
</evidence>
<dbReference type="AlphaFoldDB" id="A0A183EQM4"/>
<proteinExistence type="predicted"/>
<organism evidence="4">
    <name type="scientific">Gongylonema pulchrum</name>
    <dbReference type="NCBI Taxonomy" id="637853"/>
    <lineage>
        <taxon>Eukaryota</taxon>
        <taxon>Metazoa</taxon>
        <taxon>Ecdysozoa</taxon>
        <taxon>Nematoda</taxon>
        <taxon>Chromadorea</taxon>
        <taxon>Rhabditida</taxon>
        <taxon>Spirurina</taxon>
        <taxon>Spiruromorpha</taxon>
        <taxon>Spiruroidea</taxon>
        <taxon>Gongylonematidae</taxon>
        <taxon>Gongylonema</taxon>
    </lineage>
</organism>
<accession>A0A183EQM4</accession>
<keyword evidence="1" id="KW-0812">Transmembrane</keyword>
<reference evidence="4" key="1">
    <citation type="submission" date="2016-06" db="UniProtKB">
        <authorList>
            <consortium name="WormBaseParasite"/>
        </authorList>
    </citation>
    <scope>IDENTIFICATION</scope>
</reference>
<dbReference type="WBParaSite" id="GPUH_0002329501-mRNA-1">
    <property type="protein sequence ID" value="GPUH_0002329501-mRNA-1"/>
    <property type="gene ID" value="GPUH_0002329501"/>
</dbReference>
<keyword evidence="1" id="KW-0472">Membrane</keyword>
<keyword evidence="3" id="KW-1185">Reference proteome</keyword>
<gene>
    <name evidence="2" type="ORF">GPUH_LOCUS23267</name>
</gene>
<evidence type="ECO:0000313" key="2">
    <source>
        <dbReference type="EMBL" id="VDN41227.1"/>
    </source>
</evidence>
<sequence>MMLLSTSFLKAKQHQQSALSISALNRHKNITFPLKLRLRRAAPTEQLFENDTVVIELWAEERSIADTITAFKEKHPDKEFRLYGLQRMDGDLFRLFLTILDQHGAPINKENSLKLLEHFFRNGPELLNLQLKQLTADTCAFAQEHFVTVKTTSCALMLAVLGHAEKVAIVKTAESVKQNPESVCVRTVTAEDFAKLLVADVHKYIFVYYTVCKFCVLFYSFLGSNSC</sequence>
<name>A0A183EQM4_9BILA</name>
<dbReference type="EMBL" id="UYRT01097316">
    <property type="protein sequence ID" value="VDN41227.1"/>
    <property type="molecule type" value="Genomic_DNA"/>
</dbReference>
<dbReference type="Proteomes" id="UP000271098">
    <property type="component" value="Unassembled WGS sequence"/>
</dbReference>
<evidence type="ECO:0000256" key="1">
    <source>
        <dbReference type="SAM" id="Phobius"/>
    </source>
</evidence>
<reference evidence="2 3" key="2">
    <citation type="submission" date="2018-11" db="EMBL/GenBank/DDBJ databases">
        <authorList>
            <consortium name="Pathogen Informatics"/>
        </authorList>
    </citation>
    <scope>NUCLEOTIDE SEQUENCE [LARGE SCALE GENOMIC DNA]</scope>
</reference>
<keyword evidence="1" id="KW-1133">Transmembrane helix</keyword>
<feature type="transmembrane region" description="Helical" evidence="1">
    <location>
        <begin position="204"/>
        <end position="222"/>
    </location>
</feature>